<dbReference type="GO" id="GO:0032259">
    <property type="term" value="P:methylation"/>
    <property type="evidence" value="ECO:0007669"/>
    <property type="project" value="UniProtKB-KW"/>
</dbReference>
<dbReference type="GO" id="GO:0008168">
    <property type="term" value="F:methyltransferase activity"/>
    <property type="evidence" value="ECO:0007669"/>
    <property type="project" value="UniProtKB-KW"/>
</dbReference>
<evidence type="ECO:0000313" key="1">
    <source>
        <dbReference type="EMBL" id="AAO61997.1"/>
    </source>
</evidence>
<proteinExistence type="predicted"/>
<reference evidence="1" key="1">
    <citation type="journal article" date="2003" name="J. Bacteriol.">
        <title>Identification and characterization of phytoplasmal genes, employing a novel method of isolating phytoplasmal genomic DNA.</title>
        <authorList>
            <person name="Melamed S."/>
            <person name="Tanne E."/>
            <person name="Ben-Haim R."/>
            <person name="Edelbaum O."/>
            <person name="Yogev D."/>
            <person name="Sela I."/>
        </authorList>
    </citation>
    <scope>NUCLEOTIDE SEQUENCE</scope>
</reference>
<keyword evidence="1" id="KW-0808">Transferase</keyword>
<keyword evidence="1" id="KW-0489">Methyltransferase</keyword>
<accession>Q847N9</accession>
<protein>
    <submittedName>
        <fullName evidence="1">DNA adenine methyltransferase</fullName>
    </submittedName>
</protein>
<sequence length="106" mass="12630">MAVRTIFSLRKRQSCREYFFKSKILTFSSIYILETLTFLKQHFPEFDFSTKNQYTLRNSFNLPIPKHKTSFFKKHTLYIGIKLFNSLPLSLKLEPSLSKLKKTIKT</sequence>
<dbReference type="EMBL" id="AY191302">
    <property type="protein sequence ID" value="AAO61997.1"/>
    <property type="molecule type" value="Genomic_DNA"/>
</dbReference>
<dbReference type="AlphaFoldDB" id="Q847N9"/>
<name>Q847N9_ASTYP</name>
<organism evidence="1">
    <name type="scientific">Aster yellows phytoplasma</name>
    <dbReference type="NCBI Taxonomy" id="35779"/>
    <lineage>
        <taxon>Bacteria</taxon>
        <taxon>Bacillati</taxon>
        <taxon>Mycoplasmatota</taxon>
        <taxon>Mollicutes</taxon>
        <taxon>Acholeplasmatales</taxon>
        <taxon>Acholeplasmataceae</taxon>
        <taxon>Candidatus Phytoplasma</taxon>
        <taxon>16SrI (Aster yellows group)</taxon>
    </lineage>
</organism>